<dbReference type="EMBL" id="BLAL01000356">
    <property type="protein sequence ID" value="GET04587.1"/>
    <property type="molecule type" value="Genomic_DNA"/>
</dbReference>
<organism evidence="2 3">
    <name type="scientific">Rhizophagus clarus</name>
    <dbReference type="NCBI Taxonomy" id="94130"/>
    <lineage>
        <taxon>Eukaryota</taxon>
        <taxon>Fungi</taxon>
        <taxon>Fungi incertae sedis</taxon>
        <taxon>Mucoromycota</taxon>
        <taxon>Glomeromycotina</taxon>
        <taxon>Glomeromycetes</taxon>
        <taxon>Glomerales</taxon>
        <taxon>Glomeraceae</taxon>
        <taxon>Rhizophagus</taxon>
    </lineage>
</organism>
<keyword evidence="2" id="KW-0418">Kinase</keyword>
<dbReference type="InterPro" id="IPR001245">
    <property type="entry name" value="Ser-Thr/Tyr_kinase_cat_dom"/>
</dbReference>
<dbReference type="OrthoDB" id="10261027at2759"/>
<dbReference type="Proteomes" id="UP000615446">
    <property type="component" value="Unassembled WGS sequence"/>
</dbReference>
<dbReference type="InterPro" id="IPR011009">
    <property type="entry name" value="Kinase-like_dom_sf"/>
</dbReference>
<dbReference type="AlphaFoldDB" id="A0A8H3R5W4"/>
<dbReference type="GO" id="GO:0004672">
    <property type="term" value="F:protein kinase activity"/>
    <property type="evidence" value="ECO:0007669"/>
    <property type="project" value="InterPro"/>
</dbReference>
<proteinExistence type="predicted"/>
<dbReference type="SUPFAM" id="SSF56112">
    <property type="entry name" value="Protein kinase-like (PK-like)"/>
    <property type="match status" value="1"/>
</dbReference>
<dbReference type="Gene3D" id="1.10.510.10">
    <property type="entry name" value="Transferase(Phosphotransferase) domain 1"/>
    <property type="match status" value="2"/>
</dbReference>
<reference evidence="2" key="1">
    <citation type="submission" date="2019-10" db="EMBL/GenBank/DDBJ databases">
        <title>Conservation and host-specific expression of non-tandemly repeated heterogenous ribosome RNA gene in arbuscular mycorrhizal fungi.</title>
        <authorList>
            <person name="Maeda T."/>
            <person name="Kobayashi Y."/>
            <person name="Nakagawa T."/>
            <person name="Ezawa T."/>
            <person name="Yamaguchi K."/>
            <person name="Bino T."/>
            <person name="Nishimoto Y."/>
            <person name="Shigenobu S."/>
            <person name="Kawaguchi M."/>
        </authorList>
    </citation>
    <scope>NUCLEOTIDE SEQUENCE</scope>
    <source>
        <strain evidence="2">HR1</strain>
    </source>
</reference>
<comment type="caution">
    <text evidence="2">The sequence shown here is derived from an EMBL/GenBank/DDBJ whole genome shotgun (WGS) entry which is preliminary data.</text>
</comment>
<keyword evidence="2" id="KW-0808">Transferase</keyword>
<feature type="domain" description="Serine-threonine/tyrosine-protein kinase catalytic" evidence="1">
    <location>
        <begin position="35"/>
        <end position="113"/>
    </location>
</feature>
<evidence type="ECO:0000313" key="2">
    <source>
        <dbReference type="EMBL" id="GET04587.1"/>
    </source>
</evidence>
<evidence type="ECO:0000313" key="3">
    <source>
        <dbReference type="Proteomes" id="UP000615446"/>
    </source>
</evidence>
<name>A0A8H3R5W4_9GLOM</name>
<gene>
    <name evidence="2" type="ORF">RCL2_003088700</name>
</gene>
<evidence type="ECO:0000259" key="1">
    <source>
        <dbReference type="Pfam" id="PF07714"/>
    </source>
</evidence>
<accession>A0A8H3R5W4</accession>
<protein>
    <submittedName>
        <fullName evidence="2">Kinase-like domain-containing protein</fullName>
    </submittedName>
</protein>
<dbReference type="Pfam" id="PF07714">
    <property type="entry name" value="PK_Tyr_Ser-Thr"/>
    <property type="match status" value="1"/>
</dbReference>
<sequence>MSEMNAWSKWIEEAVSKNHIKHYEYNNFKNIQEIDAIRELIHEFELQLEVTFHNNIINFYGVTISDYENQRYDIEKYLLAMEYVDGGSLNNYLKENFEKLTWDDKYKPAYQLSIKYSKIVEASTKKKKDLFGIVPYMGPKKFSNISYSLNDLYSVGVLSWEISSGRPSFYIEEEAYTVIVVYFTKLLRSNIKYYYEEESSHGELSQMIQGFDKMNTKEIIGSMTSTSSSTNILPEYDLSIKVNKITNFMFELLNNGVYKFKEQFLDYIMKFMIGYVILIEVRISQISC</sequence>